<dbReference type="EMBL" id="SMFL01000026">
    <property type="protein sequence ID" value="TDE08393.1"/>
    <property type="molecule type" value="Genomic_DNA"/>
</dbReference>
<dbReference type="Pfam" id="PF13229">
    <property type="entry name" value="Beta_helix"/>
    <property type="match status" value="1"/>
</dbReference>
<dbReference type="AlphaFoldDB" id="A0A4R5DDP6"/>
<dbReference type="PANTHER" id="PTHR36453">
    <property type="entry name" value="SECRETED PROTEIN-RELATED"/>
    <property type="match status" value="1"/>
</dbReference>
<dbReference type="InterPro" id="IPR011050">
    <property type="entry name" value="Pectin_lyase_fold/virulence"/>
</dbReference>
<dbReference type="Gene3D" id="2.160.20.10">
    <property type="entry name" value="Single-stranded right-handed beta-helix, Pectin lyase-like"/>
    <property type="match status" value="2"/>
</dbReference>
<proteinExistence type="predicted"/>
<comment type="caution">
    <text evidence="3">The sequence shown here is derived from an EMBL/GenBank/DDBJ whole genome shotgun (WGS) entry which is preliminary data.</text>
</comment>
<dbReference type="OrthoDB" id="9808066at2"/>
<dbReference type="InterPro" id="IPR039448">
    <property type="entry name" value="Beta_helix"/>
</dbReference>
<evidence type="ECO:0000313" key="4">
    <source>
        <dbReference type="Proteomes" id="UP000294850"/>
    </source>
</evidence>
<dbReference type="SMART" id="SM00710">
    <property type="entry name" value="PbH1"/>
    <property type="match status" value="7"/>
</dbReference>
<dbReference type="Proteomes" id="UP000294850">
    <property type="component" value="Unassembled WGS sequence"/>
</dbReference>
<keyword evidence="4" id="KW-1185">Reference proteome</keyword>
<dbReference type="InterPro" id="IPR012334">
    <property type="entry name" value="Pectin_lyas_fold"/>
</dbReference>
<dbReference type="PANTHER" id="PTHR36453:SF1">
    <property type="entry name" value="RIGHT HANDED BETA HELIX DOMAIN-CONTAINING PROTEIN"/>
    <property type="match status" value="1"/>
</dbReference>
<reference evidence="3 4" key="1">
    <citation type="submission" date="2019-03" db="EMBL/GenBank/DDBJ databases">
        <title>Dyadobacter AR-3-6 sp. nov., isolated from arctic soil.</title>
        <authorList>
            <person name="Chaudhary D.K."/>
        </authorList>
    </citation>
    <scope>NUCLEOTIDE SEQUENCE [LARGE SCALE GENOMIC DNA]</scope>
    <source>
        <strain evidence="3 4">AR-3-6</strain>
    </source>
</reference>
<feature type="signal peptide" evidence="1">
    <location>
        <begin position="1"/>
        <end position="23"/>
    </location>
</feature>
<feature type="domain" description="Right handed beta helix" evidence="2">
    <location>
        <begin position="438"/>
        <end position="587"/>
    </location>
</feature>
<dbReference type="InterPro" id="IPR006626">
    <property type="entry name" value="PbH1"/>
</dbReference>
<feature type="chain" id="PRO_5020640463" evidence="1">
    <location>
        <begin position="24"/>
        <end position="688"/>
    </location>
</feature>
<dbReference type="SUPFAM" id="SSF51126">
    <property type="entry name" value="Pectin lyase-like"/>
    <property type="match status" value="1"/>
</dbReference>
<gene>
    <name evidence="3" type="ORF">E0F88_32565</name>
</gene>
<organism evidence="3 4">
    <name type="scientific">Dyadobacter psychrotolerans</name>
    <dbReference type="NCBI Taxonomy" id="2541721"/>
    <lineage>
        <taxon>Bacteria</taxon>
        <taxon>Pseudomonadati</taxon>
        <taxon>Bacteroidota</taxon>
        <taxon>Cytophagia</taxon>
        <taxon>Cytophagales</taxon>
        <taxon>Spirosomataceae</taxon>
        <taxon>Dyadobacter</taxon>
    </lineage>
</organism>
<protein>
    <submittedName>
        <fullName evidence="3">Right-handed parallel beta-helix repeat-containing protein</fullName>
    </submittedName>
</protein>
<keyword evidence="1" id="KW-0732">Signal</keyword>
<evidence type="ECO:0000313" key="3">
    <source>
        <dbReference type="EMBL" id="TDE08393.1"/>
    </source>
</evidence>
<evidence type="ECO:0000259" key="2">
    <source>
        <dbReference type="Pfam" id="PF13229"/>
    </source>
</evidence>
<name>A0A4R5DDP6_9BACT</name>
<sequence length="688" mass="77107">MKNKHLILQSSLFLLFSFKIAYAANSRDQNNIIGNAVLAQQEIQLYISPNGLDSNKGSKDQPLKSLDGAKQRIRVLRKGNRELPVRVFIGGGIYALEKPVLFSAEDSGSEKASVVYQAQKGQQPIITGSRKLNGWAILKDREILKRLDPNAAGKVYFTDLKLAGISDFGDPTDIGLHPELFCNKQPQTLARWPNSGFTKAGQVNGKTPLPATYISSRGTKEGDFRYLDIRQDRWALESDPRMEGYWYWDWSEQYQKVARIDTVTKTVHIKEPYHNYGYRDSLRYFGLNLLCELDAPKEWYLDRKSGLLYWIPPAGINPAKAQVSLSVFSAPFMVEMQDCVNLFLKGLSFQESRASAINIKESTNCMISECRIERFGVDGISIQEGKANGVSACMLRTLGCGGIKISGGDRKILSPSGHYVENTIVEDFSLFKRTYQPAVHLQGCGHRISHNRFRNSSSSALRLEGNDHIIEYNQISQVVNESDDQGGLDVFLNPSYRGNTVRFNHWANISGGTRHGAAGVRLDDMISGFSIYGNIFEKCGAVNFGAIQIHGGKDNTVENNVFFKCPAGISFSTWGEKRWLKMLDSSLVQKKLYQEVDINSELYQSRYPALKTLRESADVNTITNNLLIDCDKVFFRDKSIQVAENNTSIKSNDKSLISFLDSSYLSTFGLKRIPYSEIGPKSNPWVGD</sequence>
<accession>A0A4R5DDP6</accession>
<evidence type="ECO:0000256" key="1">
    <source>
        <dbReference type="SAM" id="SignalP"/>
    </source>
</evidence>